<dbReference type="RefSeq" id="WP_251260411.1">
    <property type="nucleotide sequence ID" value="NZ_JAMQGP010000002.1"/>
</dbReference>
<organism evidence="3 4">
    <name type="scientific">Echinimonas agarilytica</name>
    <dbReference type="NCBI Taxonomy" id="1215918"/>
    <lineage>
        <taxon>Bacteria</taxon>
        <taxon>Pseudomonadati</taxon>
        <taxon>Pseudomonadota</taxon>
        <taxon>Gammaproteobacteria</taxon>
        <taxon>Alteromonadales</taxon>
        <taxon>Echinimonadaceae</taxon>
        <taxon>Echinimonas</taxon>
    </lineage>
</organism>
<gene>
    <name evidence="3" type="ORF">NAF29_05040</name>
</gene>
<comment type="caution">
    <text evidence="3">The sequence shown here is derived from an EMBL/GenBank/DDBJ whole genome shotgun (WGS) entry which is preliminary data.</text>
</comment>
<feature type="transmembrane region" description="Helical" evidence="1">
    <location>
        <begin position="149"/>
        <end position="167"/>
    </location>
</feature>
<dbReference type="AlphaFoldDB" id="A0AA42B7B3"/>
<evidence type="ECO:0000256" key="1">
    <source>
        <dbReference type="SAM" id="Phobius"/>
    </source>
</evidence>
<accession>A0AA42B7B3</accession>
<feature type="chain" id="PRO_5041452021" evidence="2">
    <location>
        <begin position="23"/>
        <end position="173"/>
    </location>
</feature>
<evidence type="ECO:0000313" key="3">
    <source>
        <dbReference type="EMBL" id="MCM2679043.1"/>
    </source>
</evidence>
<proteinExistence type="predicted"/>
<feature type="signal peptide" evidence="2">
    <location>
        <begin position="1"/>
        <end position="22"/>
    </location>
</feature>
<evidence type="ECO:0000256" key="2">
    <source>
        <dbReference type="SAM" id="SignalP"/>
    </source>
</evidence>
<protein>
    <submittedName>
        <fullName evidence="3">LPXTG cell wall anchor domain-containing protein</fullName>
    </submittedName>
</protein>
<keyword evidence="4" id="KW-1185">Reference proteome</keyword>
<dbReference type="NCBIfam" id="TIGR01167">
    <property type="entry name" value="LPXTG_anchor"/>
    <property type="match status" value="1"/>
</dbReference>
<dbReference type="Proteomes" id="UP001165393">
    <property type="component" value="Unassembled WGS sequence"/>
</dbReference>
<keyword evidence="1" id="KW-0472">Membrane</keyword>
<keyword evidence="1" id="KW-1133">Transmembrane helix</keyword>
<evidence type="ECO:0000313" key="4">
    <source>
        <dbReference type="Proteomes" id="UP001165393"/>
    </source>
</evidence>
<name>A0AA42B7B3_9GAMM</name>
<keyword evidence="1" id="KW-0812">Transmembrane</keyword>
<keyword evidence="2" id="KW-0732">Signal</keyword>
<sequence length="173" mass="19178">MERNPLKLIAAAVCAMSMTAGAQALECADVEWHPDVLAAYPEASQACLEVVEQDGKPYVKMKAQYEGITGNRVRLRIHENDGDRIIKTFRLQNPVTITAAGEKVNWRDLYSGYELTFMIPSDRFELAQVDSDEVVEVVAVEELPKTASVWPLVGMMGLSLLGVAGLVRRLRRS</sequence>
<dbReference type="EMBL" id="JAMQGP010000002">
    <property type="protein sequence ID" value="MCM2679043.1"/>
    <property type="molecule type" value="Genomic_DNA"/>
</dbReference>
<reference evidence="3 4" key="1">
    <citation type="journal article" date="2013" name="Antonie Van Leeuwenhoek">
        <title>Echinimonas agarilytica gen. nov., sp. nov., a new gammaproteobacterium isolated from the sea urchin Strongylocentrotus intermedius.</title>
        <authorList>
            <person name="Nedashkovskaya O.I."/>
            <person name="Stenkova A.M."/>
            <person name="Zhukova N.V."/>
            <person name="Van Trappen S."/>
            <person name="Lee J.S."/>
            <person name="Kim S.B."/>
        </authorList>
    </citation>
    <scope>NUCLEOTIDE SEQUENCE [LARGE SCALE GENOMIC DNA]</scope>
    <source>
        <strain evidence="3 4">KMM 6351</strain>
    </source>
</reference>